<evidence type="ECO:0000256" key="5">
    <source>
        <dbReference type="SAM" id="Phobius"/>
    </source>
</evidence>
<dbReference type="EMBL" id="FNBN01000002">
    <property type="protein sequence ID" value="SDF75831.1"/>
    <property type="molecule type" value="Genomic_DNA"/>
</dbReference>
<name>A0A1G7NPG9_CHIFI</name>
<evidence type="ECO:0000256" key="4">
    <source>
        <dbReference type="ARBA" id="ARBA00023136"/>
    </source>
</evidence>
<feature type="transmembrane region" description="Helical" evidence="5">
    <location>
        <begin position="72"/>
        <end position="94"/>
    </location>
</feature>
<dbReference type="InterPro" id="IPR009908">
    <property type="entry name" value="Methylamine_util_MauE"/>
</dbReference>
<keyword evidence="4 5" id="KW-0472">Membrane</keyword>
<dbReference type="RefSeq" id="WP_089831596.1">
    <property type="nucleotide sequence ID" value="NZ_FNBN01000002.1"/>
</dbReference>
<gene>
    <name evidence="7" type="ORF">SAMN04488121_102882</name>
</gene>
<dbReference type="Pfam" id="PF07291">
    <property type="entry name" value="MauE"/>
    <property type="match status" value="1"/>
</dbReference>
<feature type="transmembrane region" description="Helical" evidence="5">
    <location>
        <begin position="47"/>
        <end position="65"/>
    </location>
</feature>
<evidence type="ECO:0000313" key="8">
    <source>
        <dbReference type="Proteomes" id="UP000199045"/>
    </source>
</evidence>
<dbReference type="GO" id="GO:0030416">
    <property type="term" value="P:methylamine metabolic process"/>
    <property type="evidence" value="ECO:0007669"/>
    <property type="project" value="InterPro"/>
</dbReference>
<feature type="transmembrane region" description="Helical" evidence="5">
    <location>
        <begin position="114"/>
        <end position="130"/>
    </location>
</feature>
<reference evidence="7 8" key="1">
    <citation type="submission" date="2016-10" db="EMBL/GenBank/DDBJ databases">
        <authorList>
            <person name="de Groot N.N."/>
        </authorList>
    </citation>
    <scope>NUCLEOTIDE SEQUENCE [LARGE SCALE GENOMIC DNA]</scope>
    <source>
        <strain evidence="7 8">DSM 527</strain>
    </source>
</reference>
<proteinExistence type="predicted"/>
<evidence type="ECO:0000256" key="1">
    <source>
        <dbReference type="ARBA" id="ARBA00004141"/>
    </source>
</evidence>
<keyword evidence="2 5" id="KW-0812">Transmembrane</keyword>
<evidence type="ECO:0000313" key="7">
    <source>
        <dbReference type="EMBL" id="SDF75831.1"/>
    </source>
</evidence>
<evidence type="ECO:0000259" key="6">
    <source>
        <dbReference type="Pfam" id="PF07291"/>
    </source>
</evidence>
<keyword evidence="3 5" id="KW-1133">Transmembrane helix</keyword>
<dbReference type="Proteomes" id="UP000199045">
    <property type="component" value="Unassembled WGS sequence"/>
</dbReference>
<evidence type="ECO:0000256" key="2">
    <source>
        <dbReference type="ARBA" id="ARBA00022692"/>
    </source>
</evidence>
<dbReference type="AlphaFoldDB" id="A0A1G7NPG9"/>
<dbReference type="GO" id="GO:0016020">
    <property type="term" value="C:membrane"/>
    <property type="evidence" value="ECO:0007669"/>
    <property type="project" value="UniProtKB-SubCell"/>
</dbReference>
<accession>A0A1G7NPG9</accession>
<sequence length="150" mass="17244">MKKRTVNIICYTLFALFVYAALSKLFTFNTYIYDLKRSAYIGKFSWLLSYALPALELTVAVTLLIDRTRILALYASAALMFLFTLYVGILLKTVDYEPCTCGALIRELTWKQHLWFNTFFTLLALVGILLERKIVNNTGDNSRQSFKPSL</sequence>
<organism evidence="7 8">
    <name type="scientific">Chitinophaga filiformis</name>
    <name type="common">Myxococcus filiformis</name>
    <name type="synonym">Flexibacter filiformis</name>
    <dbReference type="NCBI Taxonomy" id="104663"/>
    <lineage>
        <taxon>Bacteria</taxon>
        <taxon>Pseudomonadati</taxon>
        <taxon>Bacteroidota</taxon>
        <taxon>Chitinophagia</taxon>
        <taxon>Chitinophagales</taxon>
        <taxon>Chitinophagaceae</taxon>
        <taxon>Chitinophaga</taxon>
    </lineage>
</organism>
<protein>
    <submittedName>
        <fullName evidence="7">Methylamine utilisation protein MauE</fullName>
    </submittedName>
</protein>
<evidence type="ECO:0000256" key="3">
    <source>
        <dbReference type="ARBA" id="ARBA00022989"/>
    </source>
</evidence>
<comment type="subcellular location">
    <subcellularLocation>
        <location evidence="1">Membrane</location>
        <topology evidence="1">Multi-pass membrane protein</topology>
    </subcellularLocation>
</comment>
<dbReference type="OrthoDB" id="680026at2"/>
<dbReference type="UniPathway" id="UPA00895"/>
<feature type="domain" description="Methylamine utilisation protein MauE" evidence="6">
    <location>
        <begin position="4"/>
        <end position="129"/>
    </location>
</feature>
<dbReference type="STRING" id="104663.SAMN04488121_102882"/>